<dbReference type="SUPFAM" id="SSF111369">
    <property type="entry name" value="HlyD-like secretion proteins"/>
    <property type="match status" value="1"/>
</dbReference>
<dbReference type="PANTHER" id="PTHR30158">
    <property type="entry name" value="ACRA/E-RELATED COMPONENT OF DRUG EFFLUX TRANSPORTER"/>
    <property type="match status" value="1"/>
</dbReference>
<dbReference type="PANTHER" id="PTHR30158:SF23">
    <property type="entry name" value="MULTIDRUG RESISTANCE PROTEIN MEXA"/>
    <property type="match status" value="1"/>
</dbReference>
<keyword evidence="2" id="KW-0175">Coiled coil</keyword>
<dbReference type="InterPro" id="IPR006143">
    <property type="entry name" value="RND_pump_MFP"/>
</dbReference>
<evidence type="ECO:0000313" key="6">
    <source>
        <dbReference type="EMBL" id="BCY29420.1"/>
    </source>
</evidence>
<feature type="domain" description="Multidrug resistance protein MdtA-like beta-barrel" evidence="4">
    <location>
        <begin position="190"/>
        <end position="270"/>
    </location>
</feature>
<accession>A0ABM7S716</accession>
<dbReference type="Gene3D" id="2.40.50.100">
    <property type="match status" value="1"/>
</dbReference>
<dbReference type="Gene3D" id="2.40.420.20">
    <property type="match status" value="1"/>
</dbReference>
<dbReference type="InterPro" id="IPR058624">
    <property type="entry name" value="MdtA-like_HH"/>
</dbReference>
<dbReference type="Proteomes" id="UP000825258">
    <property type="component" value="Chromosome"/>
</dbReference>
<dbReference type="Pfam" id="PF25944">
    <property type="entry name" value="Beta-barrel_RND"/>
    <property type="match status" value="1"/>
</dbReference>
<evidence type="ECO:0000256" key="1">
    <source>
        <dbReference type="ARBA" id="ARBA00009477"/>
    </source>
</evidence>
<evidence type="ECO:0000259" key="4">
    <source>
        <dbReference type="Pfam" id="PF25944"/>
    </source>
</evidence>
<evidence type="ECO:0000259" key="5">
    <source>
        <dbReference type="Pfam" id="PF25967"/>
    </source>
</evidence>
<dbReference type="Gene3D" id="2.40.30.170">
    <property type="match status" value="1"/>
</dbReference>
<dbReference type="NCBIfam" id="TIGR01730">
    <property type="entry name" value="RND_mfp"/>
    <property type="match status" value="1"/>
</dbReference>
<dbReference type="InterPro" id="IPR058627">
    <property type="entry name" value="MdtA-like_C"/>
</dbReference>
<reference evidence="6 7" key="1">
    <citation type="submission" date="2021-06" db="EMBL/GenBank/DDBJ databases">
        <title>Whole genome sequences of Flavobacterium sp. KK2020170 and assembly.</title>
        <authorList>
            <person name="Kitahara K."/>
            <person name="Miyoshi S."/>
            <person name="Uesaka K."/>
        </authorList>
    </citation>
    <scope>NUCLEOTIDE SEQUENCE [LARGE SCALE GENOMIC DNA]</scope>
    <source>
        <strain evidence="6 7">KK2020170</strain>
    </source>
</reference>
<feature type="coiled-coil region" evidence="2">
    <location>
        <begin position="123"/>
        <end position="150"/>
    </location>
</feature>
<gene>
    <name evidence="6" type="ORF">KK2020170_22880</name>
</gene>
<dbReference type="InterPro" id="IPR058626">
    <property type="entry name" value="MdtA-like_b-barrel"/>
</dbReference>
<comment type="similarity">
    <text evidence="1">Belongs to the membrane fusion protein (MFP) (TC 8.A.1) family.</text>
</comment>
<evidence type="ECO:0000313" key="7">
    <source>
        <dbReference type="Proteomes" id="UP000825258"/>
    </source>
</evidence>
<keyword evidence="7" id="KW-1185">Reference proteome</keyword>
<dbReference type="EMBL" id="AP024749">
    <property type="protein sequence ID" value="BCY29420.1"/>
    <property type="molecule type" value="Genomic_DNA"/>
</dbReference>
<feature type="domain" description="Multidrug resistance protein MdtA-like alpha-helical hairpin" evidence="3">
    <location>
        <begin position="93"/>
        <end position="151"/>
    </location>
</feature>
<evidence type="ECO:0000259" key="3">
    <source>
        <dbReference type="Pfam" id="PF25876"/>
    </source>
</evidence>
<dbReference type="Pfam" id="PF25967">
    <property type="entry name" value="RND-MFP_C"/>
    <property type="match status" value="1"/>
</dbReference>
<protein>
    <submittedName>
        <fullName evidence="6">Hemolysin D</fullName>
    </submittedName>
</protein>
<dbReference type="Gene3D" id="1.10.287.470">
    <property type="entry name" value="Helix hairpin bin"/>
    <property type="match status" value="1"/>
</dbReference>
<dbReference type="RefSeq" id="WP_221258500.1">
    <property type="nucleotide sequence ID" value="NZ_AP024749.1"/>
</dbReference>
<sequence>MINKKNLILLILSIVLLNTSCNSHKEHKEEHTKFAITNPVKKDTVIDRKYVAQIHAIKHIELRALERGYLQSIYVDEGQSLTQGQRMFKIMPNVYESDLQKYQAEAEIAGIEYLNTKKLADKNVVSQNELALAKAKLDKAKAEVKLAQTHLNFTNVNAPFAGIMDHLHVREGSLLDEGELLTTISDNSKMWVYFNVPEAEYLNYALNKTNKNPLKVHLELANGQFFNHEGIVETIEGEFNNETGNIAFRATFQNPDRILRHGETGNIVVKNRYENAILIPQKATFEVLDKKYVFVIDKDNVVHQREIQLAELELPYLFIVTKGLNENDKILLDGIRKVKNGEKIATEYKSPKEVMSSLELYAE</sequence>
<proteinExistence type="inferred from homology"/>
<dbReference type="Pfam" id="PF25876">
    <property type="entry name" value="HH_MFP_RND"/>
    <property type="match status" value="1"/>
</dbReference>
<organism evidence="6 7">
    <name type="scientific">Flavobacterium okayamense</name>
    <dbReference type="NCBI Taxonomy" id="2830782"/>
    <lineage>
        <taxon>Bacteria</taxon>
        <taxon>Pseudomonadati</taxon>
        <taxon>Bacteroidota</taxon>
        <taxon>Flavobacteriia</taxon>
        <taxon>Flavobacteriales</taxon>
        <taxon>Flavobacteriaceae</taxon>
        <taxon>Flavobacterium</taxon>
    </lineage>
</organism>
<name>A0ABM7S716_9FLAO</name>
<feature type="domain" description="Multidrug resistance protein MdtA-like C-terminal permuted SH3" evidence="5">
    <location>
        <begin position="275"/>
        <end position="336"/>
    </location>
</feature>
<evidence type="ECO:0000256" key="2">
    <source>
        <dbReference type="SAM" id="Coils"/>
    </source>
</evidence>